<gene>
    <name evidence="7" type="primary">rplD</name>
    <name evidence="9" type="ORF">CRV12_02595</name>
</gene>
<dbReference type="AlphaFoldDB" id="A0A2P5SZY3"/>
<sequence>MELVLQDTQGTVNVSETTFNQIFNEALIHQVVVAYASGARQGSRAQKNRSEVSGSGKKPWRQKGTGRARAGSLRSPIWRSGGVTFAAKPKSYNQKVNKKMYRGALKSIFSELIRQNRLIIFDRFIVELPKTKLLLKKIKDLVAKNILIITSTFDKNLFLSARNLYRVNVKTTFSIDPMSLIASDKVIVTADAIKQIEDMLE</sequence>
<evidence type="ECO:0000256" key="8">
    <source>
        <dbReference type="SAM" id="MobiDB-lite"/>
    </source>
</evidence>
<dbReference type="GO" id="GO:0005840">
    <property type="term" value="C:ribosome"/>
    <property type="evidence" value="ECO:0007669"/>
    <property type="project" value="UniProtKB-KW"/>
</dbReference>
<evidence type="ECO:0000256" key="4">
    <source>
        <dbReference type="ARBA" id="ARBA00022980"/>
    </source>
</evidence>
<dbReference type="RefSeq" id="WP_136131107.1">
    <property type="nucleotide sequence ID" value="NZ_PDKT01000003.1"/>
</dbReference>
<dbReference type="InterPro" id="IPR013005">
    <property type="entry name" value="Ribosomal_uL4-like"/>
</dbReference>
<dbReference type="PANTHER" id="PTHR10746">
    <property type="entry name" value="50S RIBOSOMAL PROTEIN L4"/>
    <property type="match status" value="1"/>
</dbReference>
<evidence type="ECO:0000313" key="10">
    <source>
        <dbReference type="Proteomes" id="UP000296153"/>
    </source>
</evidence>
<proteinExistence type="inferred from homology"/>
<comment type="function">
    <text evidence="7">Forms part of the polypeptide exit tunnel.</text>
</comment>
<keyword evidence="5 7" id="KW-0687">Ribonucleoprotein</keyword>
<evidence type="ECO:0000256" key="7">
    <source>
        <dbReference type="HAMAP-Rule" id="MF_01328"/>
    </source>
</evidence>
<keyword evidence="4 7" id="KW-0689">Ribosomal protein</keyword>
<evidence type="ECO:0000256" key="1">
    <source>
        <dbReference type="ARBA" id="ARBA00010528"/>
    </source>
</evidence>
<dbReference type="GO" id="GO:0006412">
    <property type="term" value="P:translation"/>
    <property type="evidence" value="ECO:0007669"/>
    <property type="project" value="UniProtKB-UniRule"/>
</dbReference>
<feature type="region of interest" description="Disordered" evidence="8">
    <location>
        <begin position="43"/>
        <end position="72"/>
    </location>
</feature>
<dbReference type="SUPFAM" id="SSF52166">
    <property type="entry name" value="Ribosomal protein L4"/>
    <property type="match status" value="1"/>
</dbReference>
<reference evidence="9 10" key="1">
    <citation type="journal article" date="2018" name="Genome Biol. Evol.">
        <title>Cladogenesis and Genomic Streamlining in Extracellular Endosymbionts of Tropical Stink Bugs.</title>
        <authorList>
            <person name="Otero-Bravo A."/>
            <person name="Goffredi S."/>
            <person name="Sabree Z.L."/>
        </authorList>
    </citation>
    <scope>NUCLEOTIDE SEQUENCE [LARGE SCALE GENOMIC DNA]</scope>
    <source>
        <strain evidence="9 10">SoEE</strain>
    </source>
</reference>
<dbReference type="FunFam" id="3.40.1370.10:FF:000001">
    <property type="entry name" value="50S ribosomal protein L4"/>
    <property type="match status" value="1"/>
</dbReference>
<dbReference type="GO" id="GO:0003735">
    <property type="term" value="F:structural constituent of ribosome"/>
    <property type="evidence" value="ECO:0007669"/>
    <property type="project" value="InterPro"/>
</dbReference>
<organism evidence="9 10">
    <name type="scientific">Candidatus Pantoea edessiphila</name>
    <dbReference type="NCBI Taxonomy" id="2044610"/>
    <lineage>
        <taxon>Bacteria</taxon>
        <taxon>Pseudomonadati</taxon>
        <taxon>Pseudomonadota</taxon>
        <taxon>Gammaproteobacteria</taxon>
        <taxon>Enterobacterales</taxon>
        <taxon>Erwiniaceae</taxon>
        <taxon>Pantoea</taxon>
    </lineage>
</organism>
<evidence type="ECO:0000313" key="9">
    <source>
        <dbReference type="EMBL" id="PPI87862.1"/>
    </source>
</evidence>
<comment type="caution">
    <text evidence="9">The sequence shown here is derived from an EMBL/GenBank/DDBJ whole genome shotgun (WGS) entry which is preliminary data.</text>
</comment>
<comment type="function">
    <text evidence="7">One of the primary rRNA binding proteins, this protein initially binds near the 5'-end of the 23S rRNA. It is important during the early stages of 50S assembly. It makes multiple contacts with different domains of the 23S rRNA in the assembled 50S subunit and ribosome.</text>
</comment>
<accession>A0A2P5SZY3</accession>
<dbReference type="InterPro" id="IPR002136">
    <property type="entry name" value="Ribosomal_uL4"/>
</dbReference>
<dbReference type="OrthoDB" id="9803201at2"/>
<evidence type="ECO:0000256" key="5">
    <source>
        <dbReference type="ARBA" id="ARBA00023274"/>
    </source>
</evidence>
<evidence type="ECO:0000256" key="2">
    <source>
        <dbReference type="ARBA" id="ARBA00022730"/>
    </source>
</evidence>
<dbReference type="NCBIfam" id="TIGR03953">
    <property type="entry name" value="rplD_bact"/>
    <property type="match status" value="1"/>
</dbReference>
<dbReference type="GO" id="GO:1990904">
    <property type="term" value="C:ribonucleoprotein complex"/>
    <property type="evidence" value="ECO:0007669"/>
    <property type="project" value="UniProtKB-KW"/>
</dbReference>
<protein>
    <recommendedName>
        <fullName evidence="6 7">Large ribosomal subunit protein uL4</fullName>
    </recommendedName>
</protein>
<dbReference type="PANTHER" id="PTHR10746:SF6">
    <property type="entry name" value="LARGE RIBOSOMAL SUBUNIT PROTEIN UL4M"/>
    <property type="match status" value="1"/>
</dbReference>
<keyword evidence="3 7" id="KW-0694">RNA-binding</keyword>
<keyword evidence="2 7" id="KW-0699">rRNA-binding</keyword>
<dbReference type="Pfam" id="PF00573">
    <property type="entry name" value="Ribosomal_L4"/>
    <property type="match status" value="1"/>
</dbReference>
<dbReference type="Gene3D" id="3.40.1370.10">
    <property type="match status" value="1"/>
</dbReference>
<comment type="subunit">
    <text evidence="7">Part of the 50S ribosomal subunit.</text>
</comment>
<dbReference type="InterPro" id="IPR023574">
    <property type="entry name" value="Ribosomal_uL4_dom_sf"/>
</dbReference>
<evidence type="ECO:0000256" key="6">
    <source>
        <dbReference type="ARBA" id="ARBA00035244"/>
    </source>
</evidence>
<dbReference type="EMBL" id="PDKT01000003">
    <property type="protein sequence ID" value="PPI87862.1"/>
    <property type="molecule type" value="Genomic_DNA"/>
</dbReference>
<dbReference type="GO" id="GO:0019843">
    <property type="term" value="F:rRNA binding"/>
    <property type="evidence" value="ECO:0007669"/>
    <property type="project" value="UniProtKB-UniRule"/>
</dbReference>
<name>A0A2P5SZY3_9GAMM</name>
<evidence type="ECO:0000256" key="3">
    <source>
        <dbReference type="ARBA" id="ARBA00022884"/>
    </source>
</evidence>
<dbReference type="HAMAP" id="MF_01328_B">
    <property type="entry name" value="Ribosomal_uL4_B"/>
    <property type="match status" value="1"/>
</dbReference>
<comment type="similarity">
    <text evidence="1 7">Belongs to the universal ribosomal protein uL4 family.</text>
</comment>
<dbReference type="Proteomes" id="UP000296153">
    <property type="component" value="Unassembled WGS sequence"/>
</dbReference>